<keyword evidence="1" id="KW-0812">Transmembrane</keyword>
<protein>
    <submittedName>
        <fullName evidence="2">Uncharacterized protein</fullName>
    </submittedName>
</protein>
<feature type="transmembrane region" description="Helical" evidence="1">
    <location>
        <begin position="84"/>
        <end position="103"/>
    </location>
</feature>
<comment type="caution">
    <text evidence="2">The sequence shown here is derived from an EMBL/GenBank/DDBJ whole genome shotgun (WGS) entry which is preliminary data.</text>
</comment>
<feature type="transmembrane region" description="Helical" evidence="1">
    <location>
        <begin position="271"/>
        <end position="295"/>
    </location>
</feature>
<evidence type="ECO:0000256" key="1">
    <source>
        <dbReference type="SAM" id="Phobius"/>
    </source>
</evidence>
<proteinExistence type="predicted"/>
<feature type="transmembrane region" description="Helical" evidence="1">
    <location>
        <begin position="140"/>
        <end position="162"/>
    </location>
</feature>
<sequence length="305" mass="36518">MYEYKNDFFKKIIKIISPSYFFYSMLNIEREEEDNSEKKIKDIRIKISKIMEYFFFSIDFNFISLIFFINLKTIILKSEFNINSLTYIFVFLLLLFFNINCIYKLNLVINEIEDKENFIKYIIETKKYKNKNIRANFIKIFFRHSLIISIFLSVIMILFGSLALINSFIANIVSFLSVIYFITRPMHYCFVFYNDFKNKTTHNEVKDPEKKIRYINLTLSNYIKIILEFCILIYILKYMRWGFTEIKINTFFELVNIVISGELKANTGLEILINILRIGTLGMVTTLSLATYMSLQVKRENLDEK</sequence>
<feature type="transmembrane region" description="Helical" evidence="1">
    <location>
        <begin position="168"/>
        <end position="193"/>
    </location>
</feature>
<dbReference type="EMBL" id="ABDW01000002">
    <property type="protein sequence ID" value="EDT16589.1"/>
    <property type="molecule type" value="Genomic_DNA"/>
</dbReference>
<gene>
    <name evidence="2" type="ORF">AC3_0925</name>
</gene>
<dbReference type="RefSeq" id="WP_003461709.1">
    <property type="nucleotide sequence ID" value="NZ_ABDW01000002.1"/>
</dbReference>
<keyword evidence="1" id="KW-0472">Membrane</keyword>
<evidence type="ECO:0000313" key="2">
    <source>
        <dbReference type="EMBL" id="EDT16589.1"/>
    </source>
</evidence>
<dbReference type="Proteomes" id="UP000005337">
    <property type="component" value="Unassembled WGS sequence"/>
</dbReference>
<name>B1BP28_CLOPF</name>
<dbReference type="AlphaFoldDB" id="B1BP28"/>
<organism evidence="2 3">
    <name type="scientific">Clostridium perfringens E str. JGS1987</name>
    <dbReference type="NCBI Taxonomy" id="451755"/>
    <lineage>
        <taxon>Bacteria</taxon>
        <taxon>Bacillati</taxon>
        <taxon>Bacillota</taxon>
        <taxon>Clostridia</taxon>
        <taxon>Eubacteriales</taxon>
        <taxon>Clostridiaceae</taxon>
        <taxon>Clostridium</taxon>
    </lineage>
</organism>
<reference evidence="2 3" key="1">
    <citation type="submission" date="2007-07" db="EMBL/GenBank/DDBJ databases">
        <title>Annotation of Clostridium perfringens E str. JGS1987.</title>
        <authorList>
            <person name="Paulsen I."/>
            <person name="Sebastian Y."/>
        </authorList>
    </citation>
    <scope>NUCLEOTIDE SEQUENCE [LARGE SCALE GENOMIC DNA]</scope>
    <source>
        <strain evidence="3">E str. JGS1987</strain>
    </source>
</reference>
<feature type="transmembrane region" description="Helical" evidence="1">
    <location>
        <begin position="50"/>
        <end position="69"/>
    </location>
</feature>
<feature type="transmembrane region" description="Helical" evidence="1">
    <location>
        <begin position="214"/>
        <end position="236"/>
    </location>
</feature>
<evidence type="ECO:0000313" key="3">
    <source>
        <dbReference type="Proteomes" id="UP000005337"/>
    </source>
</evidence>
<keyword evidence="1" id="KW-1133">Transmembrane helix</keyword>
<accession>B1BP28</accession>